<evidence type="ECO:0000259" key="1">
    <source>
        <dbReference type="Pfam" id="PF23305"/>
    </source>
</evidence>
<protein>
    <recommendedName>
        <fullName evidence="1">DUF7082 domain-containing protein</fullName>
    </recommendedName>
</protein>
<organism evidence="2 3">
    <name type="scientific">Microdochium bolleyi</name>
    <dbReference type="NCBI Taxonomy" id="196109"/>
    <lineage>
        <taxon>Eukaryota</taxon>
        <taxon>Fungi</taxon>
        <taxon>Dikarya</taxon>
        <taxon>Ascomycota</taxon>
        <taxon>Pezizomycotina</taxon>
        <taxon>Sordariomycetes</taxon>
        <taxon>Xylariomycetidae</taxon>
        <taxon>Xylariales</taxon>
        <taxon>Microdochiaceae</taxon>
        <taxon>Microdochium</taxon>
    </lineage>
</organism>
<sequence>MTEFRPADVSEKLPDSICVSCIYWQDKDECFVTRVDMIKLLEALVAAPSRFTVEEKNRIRRSLEGYRPRTVSRAKPDSQDFHTLIMAFPPPKP</sequence>
<feature type="domain" description="DUF7082" evidence="1">
    <location>
        <begin position="2"/>
        <end position="93"/>
    </location>
</feature>
<accession>A0A136J8S9</accession>
<dbReference type="Pfam" id="PF23305">
    <property type="entry name" value="DUF7082"/>
    <property type="match status" value="1"/>
</dbReference>
<keyword evidence="3" id="KW-1185">Reference proteome</keyword>
<dbReference type="InParanoid" id="A0A136J8S9"/>
<evidence type="ECO:0000313" key="2">
    <source>
        <dbReference type="EMBL" id="KXJ93577.1"/>
    </source>
</evidence>
<feature type="non-terminal residue" evidence="2">
    <location>
        <position position="93"/>
    </location>
</feature>
<dbReference type="PANTHER" id="PTHR39463">
    <property type="entry name" value="MEDUSA"/>
    <property type="match status" value="1"/>
</dbReference>
<evidence type="ECO:0000313" key="3">
    <source>
        <dbReference type="Proteomes" id="UP000070501"/>
    </source>
</evidence>
<name>A0A136J8S9_9PEZI</name>
<dbReference type="STRING" id="196109.A0A136J8S9"/>
<dbReference type="GO" id="GO:0005634">
    <property type="term" value="C:nucleus"/>
    <property type="evidence" value="ECO:0007669"/>
    <property type="project" value="TreeGrafter"/>
</dbReference>
<dbReference type="OrthoDB" id="1751210at2759"/>
<reference evidence="3" key="1">
    <citation type="submission" date="2016-02" db="EMBL/GenBank/DDBJ databases">
        <title>Draft genome sequence of Microdochium bolleyi, a fungal endophyte of beachgrass.</title>
        <authorList>
            <consortium name="DOE Joint Genome Institute"/>
            <person name="David A.S."/>
            <person name="May G."/>
            <person name="Haridas S."/>
            <person name="Lim J."/>
            <person name="Wang M."/>
            <person name="Labutti K."/>
            <person name="Lipzen A."/>
            <person name="Barry K."/>
            <person name="Grigoriev I.V."/>
        </authorList>
    </citation>
    <scope>NUCLEOTIDE SEQUENCE [LARGE SCALE GENOMIC DNA]</scope>
    <source>
        <strain evidence="3">J235TASD1</strain>
    </source>
</reference>
<gene>
    <name evidence="2" type="ORF">Micbo1qcDRAFT_161591</name>
</gene>
<dbReference type="Proteomes" id="UP000070501">
    <property type="component" value="Unassembled WGS sequence"/>
</dbReference>
<proteinExistence type="predicted"/>
<dbReference type="EMBL" id="KQ964248">
    <property type="protein sequence ID" value="KXJ93577.1"/>
    <property type="molecule type" value="Genomic_DNA"/>
</dbReference>
<dbReference type="PANTHER" id="PTHR39463:SF1">
    <property type="entry name" value="MEDUSA"/>
    <property type="match status" value="1"/>
</dbReference>
<dbReference type="InterPro" id="IPR055509">
    <property type="entry name" value="DUF7082"/>
</dbReference>
<dbReference type="AlphaFoldDB" id="A0A136J8S9"/>